<protein>
    <submittedName>
        <fullName evidence="2">Uncharacterized protein</fullName>
    </submittedName>
</protein>
<name>A0A3B0SLD4_9ZZZZ</name>
<feature type="compositionally biased region" description="Basic residues" evidence="1">
    <location>
        <begin position="23"/>
        <end position="32"/>
    </location>
</feature>
<reference evidence="2" key="1">
    <citation type="submission" date="2018-06" db="EMBL/GenBank/DDBJ databases">
        <authorList>
            <person name="Zhirakovskaya E."/>
        </authorList>
    </citation>
    <scope>NUCLEOTIDE SEQUENCE</scope>
</reference>
<feature type="region of interest" description="Disordered" evidence="1">
    <location>
        <begin position="1"/>
        <end position="32"/>
    </location>
</feature>
<dbReference type="EMBL" id="UOEK01000218">
    <property type="protein sequence ID" value="VAW01797.1"/>
    <property type="molecule type" value="Genomic_DNA"/>
</dbReference>
<gene>
    <name evidence="2" type="ORF">MNBD_ACTINO02-2718</name>
</gene>
<proteinExistence type="predicted"/>
<dbReference type="AlphaFoldDB" id="A0A3B0SLD4"/>
<evidence type="ECO:0000256" key="1">
    <source>
        <dbReference type="SAM" id="MobiDB-lite"/>
    </source>
</evidence>
<organism evidence="2">
    <name type="scientific">hydrothermal vent metagenome</name>
    <dbReference type="NCBI Taxonomy" id="652676"/>
    <lineage>
        <taxon>unclassified sequences</taxon>
        <taxon>metagenomes</taxon>
        <taxon>ecological metagenomes</taxon>
    </lineage>
</organism>
<accession>A0A3B0SLD4</accession>
<evidence type="ECO:0000313" key="2">
    <source>
        <dbReference type="EMBL" id="VAW01797.1"/>
    </source>
</evidence>
<sequence length="32" mass="3429">MGNKDKGGRSTKKVAAKSLKEKRQAKKAKKAG</sequence>